<dbReference type="EC" id="3.5.1.47" evidence="2"/>
<feature type="compositionally biased region" description="Basic and acidic residues" evidence="1">
    <location>
        <begin position="297"/>
        <end position="308"/>
    </location>
</feature>
<keyword evidence="2" id="KW-0378">Hydrolase</keyword>
<feature type="compositionally biased region" description="Basic residues" evidence="1">
    <location>
        <begin position="187"/>
        <end position="209"/>
    </location>
</feature>
<feature type="non-terminal residue" evidence="2">
    <location>
        <position position="1"/>
    </location>
</feature>
<dbReference type="GO" id="GO:0050118">
    <property type="term" value="F:N-acetyldiaminopimelate deacetylase activity"/>
    <property type="evidence" value="ECO:0007669"/>
    <property type="project" value="UniProtKB-EC"/>
</dbReference>
<gene>
    <name evidence="2" type="ORF">AVDCRST_MAG08-3204</name>
</gene>
<dbReference type="EMBL" id="CADCTG010000237">
    <property type="protein sequence ID" value="CAA9271108.1"/>
    <property type="molecule type" value="Genomic_DNA"/>
</dbReference>
<feature type="compositionally biased region" description="Low complexity" evidence="1">
    <location>
        <begin position="241"/>
        <end position="270"/>
    </location>
</feature>
<feature type="region of interest" description="Disordered" evidence="1">
    <location>
        <begin position="1"/>
        <end position="150"/>
    </location>
</feature>
<feature type="compositionally biased region" description="Gly residues" evidence="1">
    <location>
        <begin position="316"/>
        <end position="333"/>
    </location>
</feature>
<feature type="compositionally biased region" description="Low complexity" evidence="1">
    <location>
        <begin position="41"/>
        <end position="52"/>
    </location>
</feature>
<dbReference type="AlphaFoldDB" id="A0A6J4J8X7"/>
<reference evidence="2" key="1">
    <citation type="submission" date="2020-02" db="EMBL/GenBank/DDBJ databases">
        <authorList>
            <person name="Meier V. D."/>
        </authorList>
    </citation>
    <scope>NUCLEOTIDE SEQUENCE</scope>
    <source>
        <strain evidence="2">AVDCRST_MAG08</strain>
    </source>
</reference>
<protein>
    <submittedName>
        <fullName evidence="2">N-acetyl-L,L-diaminopimelate deacetylase</fullName>
        <ecNumber evidence="2">3.5.1.47</ecNumber>
    </submittedName>
</protein>
<feature type="compositionally biased region" description="Basic residues" evidence="1">
    <location>
        <begin position="343"/>
        <end position="360"/>
    </location>
</feature>
<organism evidence="2">
    <name type="scientific">uncultured Acetobacteraceae bacterium</name>
    <dbReference type="NCBI Taxonomy" id="169975"/>
    <lineage>
        <taxon>Bacteria</taxon>
        <taxon>Pseudomonadati</taxon>
        <taxon>Pseudomonadota</taxon>
        <taxon>Alphaproteobacteria</taxon>
        <taxon>Acetobacterales</taxon>
        <taxon>Acetobacteraceae</taxon>
        <taxon>environmental samples</taxon>
    </lineage>
</organism>
<proteinExistence type="predicted"/>
<evidence type="ECO:0000313" key="2">
    <source>
        <dbReference type="EMBL" id="CAA9271108.1"/>
    </source>
</evidence>
<feature type="region of interest" description="Disordered" evidence="1">
    <location>
        <begin position="187"/>
        <end position="399"/>
    </location>
</feature>
<name>A0A6J4J8X7_9PROT</name>
<feature type="compositionally biased region" description="Basic residues" evidence="1">
    <location>
        <begin position="389"/>
        <end position="399"/>
    </location>
</feature>
<sequence length="399" mass="44832">ESHRAHPPLAGPARRMAPRLPRPPRDRLPRTPHRGAGVRAPGRLGHRGPPWGRRGHRRGRHLAERPRQPRRGASRGYGRPAHGGGERLRPPLHRARPDARLRARRAHDDAPGRRPLPGRDAPLRRHRPLHLPTGGGRRRRRPRHGGGGLVRALPLRRGIRAAQPARYGGRPLRHPPRRHDGRLRLLRRARAGQGRPRRASGKHGRPRGVRRADRFRAPVRGGAQRLGRGHGGGERHRLRRGQGLQRHPGAGRAARYGARLPNRNDALGRSADARAGRRDRRRIRRDGGARLPRGHHPGGERRRADGPFRRRRRFAGGRGWRGAGPARGHGLGGLRLHAGRTPGRLHRHRKRGGRRQRRHGGPQPALRLQRRRHPVRRRGAGRGGGTRTAARRRSAPRAM</sequence>
<evidence type="ECO:0000256" key="1">
    <source>
        <dbReference type="SAM" id="MobiDB-lite"/>
    </source>
</evidence>
<feature type="compositionally biased region" description="Low complexity" evidence="1">
    <location>
        <begin position="7"/>
        <end position="19"/>
    </location>
</feature>
<feature type="non-terminal residue" evidence="2">
    <location>
        <position position="399"/>
    </location>
</feature>
<feature type="compositionally biased region" description="Basic and acidic residues" evidence="1">
    <location>
        <begin position="84"/>
        <end position="112"/>
    </location>
</feature>
<feature type="compositionally biased region" description="Basic residues" evidence="1">
    <location>
        <begin position="368"/>
        <end position="380"/>
    </location>
</feature>
<accession>A0A6J4J8X7</accession>